<name>A0A0N0U6I6_9HYME</name>
<evidence type="ECO:0000313" key="2">
    <source>
        <dbReference type="Proteomes" id="UP000053105"/>
    </source>
</evidence>
<protein>
    <submittedName>
        <fullName evidence="1">Uncharacterized protein</fullName>
    </submittedName>
</protein>
<dbReference type="Proteomes" id="UP000053105">
    <property type="component" value="Unassembled WGS sequence"/>
</dbReference>
<accession>A0A0N0U6I6</accession>
<gene>
    <name evidence="1" type="ORF">WN51_05909</name>
</gene>
<proteinExistence type="predicted"/>
<dbReference type="OrthoDB" id="8068938at2759"/>
<dbReference type="EMBL" id="KQ435727">
    <property type="protein sequence ID" value="KOX78021.1"/>
    <property type="molecule type" value="Genomic_DNA"/>
</dbReference>
<organism evidence="1 2">
    <name type="scientific">Melipona quadrifasciata</name>
    <dbReference type="NCBI Taxonomy" id="166423"/>
    <lineage>
        <taxon>Eukaryota</taxon>
        <taxon>Metazoa</taxon>
        <taxon>Ecdysozoa</taxon>
        <taxon>Arthropoda</taxon>
        <taxon>Hexapoda</taxon>
        <taxon>Insecta</taxon>
        <taxon>Pterygota</taxon>
        <taxon>Neoptera</taxon>
        <taxon>Endopterygota</taxon>
        <taxon>Hymenoptera</taxon>
        <taxon>Apocrita</taxon>
        <taxon>Aculeata</taxon>
        <taxon>Apoidea</taxon>
        <taxon>Anthophila</taxon>
        <taxon>Apidae</taxon>
        <taxon>Melipona</taxon>
    </lineage>
</organism>
<evidence type="ECO:0000313" key="1">
    <source>
        <dbReference type="EMBL" id="KOX78021.1"/>
    </source>
</evidence>
<reference evidence="1 2" key="1">
    <citation type="submission" date="2015-07" db="EMBL/GenBank/DDBJ databases">
        <title>The genome of Melipona quadrifasciata.</title>
        <authorList>
            <person name="Pan H."/>
            <person name="Kapheim K."/>
        </authorList>
    </citation>
    <scope>NUCLEOTIDE SEQUENCE [LARGE SCALE GENOMIC DNA]</scope>
    <source>
        <strain evidence="1">0111107301</strain>
        <tissue evidence="1">Whole body</tissue>
    </source>
</reference>
<dbReference type="STRING" id="166423.A0A0N0U6I6"/>
<sequence>MSVYNGLLDFSGNYWNSNIFYRLFMTCSTTNSVSQLVTNEVPLASLNIAPIDIDEIAPLPSRQSVAVSSTLDTSSIPSVTVTTPLSVSRLRLLQDTTMIESALDLDSLEDASVGRGSQAGLIKMGAV</sequence>
<dbReference type="AlphaFoldDB" id="A0A0N0U6I6"/>
<keyword evidence="2" id="KW-1185">Reference proteome</keyword>